<dbReference type="PANTHER" id="PTHR43471">
    <property type="entry name" value="ABC TRANSPORTER PERMEASE"/>
    <property type="match status" value="1"/>
</dbReference>
<evidence type="ECO:0000256" key="1">
    <source>
        <dbReference type="SAM" id="Phobius"/>
    </source>
</evidence>
<feature type="transmembrane region" description="Helical" evidence="1">
    <location>
        <begin position="120"/>
        <end position="147"/>
    </location>
</feature>
<feature type="transmembrane region" description="Helical" evidence="1">
    <location>
        <begin position="21"/>
        <end position="45"/>
    </location>
</feature>
<evidence type="ECO:0000313" key="3">
    <source>
        <dbReference type="Proteomes" id="UP000625316"/>
    </source>
</evidence>
<dbReference type="GO" id="GO:0140359">
    <property type="term" value="F:ABC-type transporter activity"/>
    <property type="evidence" value="ECO:0007669"/>
    <property type="project" value="InterPro"/>
</dbReference>
<feature type="transmembrane region" description="Helical" evidence="1">
    <location>
        <begin position="72"/>
        <end position="100"/>
    </location>
</feature>
<accession>A0A928Z1T2</accession>
<evidence type="ECO:0000313" key="2">
    <source>
        <dbReference type="EMBL" id="MBE9029671.1"/>
    </source>
</evidence>
<dbReference type="EMBL" id="JADEXQ010000020">
    <property type="protein sequence ID" value="MBE9029671.1"/>
    <property type="molecule type" value="Genomic_DNA"/>
</dbReference>
<dbReference type="AlphaFoldDB" id="A0A928Z1T2"/>
<gene>
    <name evidence="2" type="ORF">IQ266_08005</name>
</gene>
<feature type="transmembrane region" description="Helical" evidence="1">
    <location>
        <begin position="242"/>
        <end position="263"/>
    </location>
</feature>
<keyword evidence="1" id="KW-0472">Membrane</keyword>
<comment type="caution">
    <text evidence="2">The sequence shown here is derived from an EMBL/GenBank/DDBJ whole genome shotgun (WGS) entry which is preliminary data.</text>
</comment>
<organism evidence="2 3">
    <name type="scientific">Romeriopsis navalis LEGE 11480</name>
    <dbReference type="NCBI Taxonomy" id="2777977"/>
    <lineage>
        <taxon>Bacteria</taxon>
        <taxon>Bacillati</taxon>
        <taxon>Cyanobacteriota</taxon>
        <taxon>Cyanophyceae</taxon>
        <taxon>Leptolyngbyales</taxon>
        <taxon>Leptolyngbyaceae</taxon>
        <taxon>Romeriopsis</taxon>
        <taxon>Romeriopsis navalis</taxon>
    </lineage>
</organism>
<dbReference type="Proteomes" id="UP000625316">
    <property type="component" value="Unassembled WGS sequence"/>
</dbReference>
<reference evidence="2" key="1">
    <citation type="submission" date="2020-10" db="EMBL/GenBank/DDBJ databases">
        <authorList>
            <person name="Castelo-Branco R."/>
            <person name="Eusebio N."/>
            <person name="Adriana R."/>
            <person name="Vieira A."/>
            <person name="Brugerolle De Fraissinette N."/>
            <person name="Rezende De Castro R."/>
            <person name="Schneider M.P."/>
            <person name="Vasconcelos V."/>
            <person name="Leao P.N."/>
        </authorList>
    </citation>
    <scope>NUCLEOTIDE SEQUENCE</scope>
    <source>
        <strain evidence="2">LEGE 11480</strain>
    </source>
</reference>
<name>A0A928Z1T2_9CYAN</name>
<keyword evidence="3" id="KW-1185">Reference proteome</keyword>
<feature type="transmembrane region" description="Helical" evidence="1">
    <location>
        <begin position="189"/>
        <end position="210"/>
    </location>
</feature>
<dbReference type="Pfam" id="PF12679">
    <property type="entry name" value="ABC2_membrane_2"/>
    <property type="match status" value="1"/>
</dbReference>
<sequence>MKVMLVNLLAIYKRELRNYFVLPWAYVIAAVFWFINGFLFFSIVFGDDGVIRNAQFNDLQASSGIVAGQYDAAYQVVTVFLATVGSLALFILPILSMGLYSEERKRGTLELLATSPITNWVVAVGKLLAVVTFFIGLTLPLMVYIVVALSAATPPVSTQLIFVGYGALILMAASVLSLGMFISSLTDSTIVAAIATFGLVLLLSLIDLIAKSPTMIGQAINQIALIKQYQEMIQGQVTSSGLVMFASYIVLGVFLTAQSIEAFRFQRS</sequence>
<keyword evidence="1" id="KW-0812">Transmembrane</keyword>
<keyword evidence="1" id="KW-1133">Transmembrane helix</keyword>
<feature type="transmembrane region" description="Helical" evidence="1">
    <location>
        <begin position="159"/>
        <end position="182"/>
    </location>
</feature>
<dbReference type="GO" id="GO:0005886">
    <property type="term" value="C:plasma membrane"/>
    <property type="evidence" value="ECO:0007669"/>
    <property type="project" value="UniProtKB-SubCell"/>
</dbReference>
<proteinExistence type="predicted"/>
<protein>
    <submittedName>
        <fullName evidence="2">ABC transporter permease subunit</fullName>
    </submittedName>
</protein>